<evidence type="ECO:0000256" key="1">
    <source>
        <dbReference type="ARBA" id="ARBA00022485"/>
    </source>
</evidence>
<dbReference type="SMART" id="SM00987">
    <property type="entry name" value="UreE_C"/>
    <property type="match status" value="1"/>
</dbReference>
<proteinExistence type="predicted"/>
<feature type="domain" description="Uracil-DNA glycosylase-like" evidence="8">
    <location>
        <begin position="64"/>
        <end position="211"/>
    </location>
</feature>
<dbReference type="SMART" id="SM00986">
    <property type="entry name" value="UDG"/>
    <property type="match status" value="1"/>
</dbReference>
<keyword evidence="7" id="KW-0234">DNA repair</keyword>
<evidence type="ECO:0000256" key="2">
    <source>
        <dbReference type="ARBA" id="ARBA00022723"/>
    </source>
</evidence>
<evidence type="ECO:0000256" key="4">
    <source>
        <dbReference type="ARBA" id="ARBA00022801"/>
    </source>
</evidence>
<sequence length="217" mass="24902">MKFHKNKDLLEKLLFLKAIGYNFIDENFLNLSKYQDYNSIDELNNEIKKCSLCLLRNSSKCVSTGFGDKNSKIMFVLLCKKDDYFEGTSGKILQNAIKEGLNLEKDNVYISLLLRCEISNSDAKNQALKSSFELCRPYLLEEIRLIKPKIIITLGEQAFMHLYPNLLSKGGFSSIRGSILKDDDRFIMPTFSPGWISKNPSFEENFIDDLKKIKGVI</sequence>
<dbReference type="AlphaFoldDB" id="A0A1Y5MGC8"/>
<evidence type="ECO:0000313" key="10">
    <source>
        <dbReference type="Proteomes" id="UP000196317"/>
    </source>
</evidence>
<name>A0A1Y5MGC8_9BACT</name>
<evidence type="ECO:0000256" key="5">
    <source>
        <dbReference type="ARBA" id="ARBA00023004"/>
    </source>
</evidence>
<evidence type="ECO:0000259" key="8">
    <source>
        <dbReference type="SMART" id="SM00986"/>
    </source>
</evidence>
<organism evidence="9 10">
    <name type="scientific">Campylobacter concisus</name>
    <dbReference type="NCBI Taxonomy" id="199"/>
    <lineage>
        <taxon>Bacteria</taxon>
        <taxon>Pseudomonadati</taxon>
        <taxon>Campylobacterota</taxon>
        <taxon>Epsilonproteobacteria</taxon>
        <taxon>Campylobacterales</taxon>
        <taxon>Campylobacteraceae</taxon>
        <taxon>Campylobacter</taxon>
    </lineage>
</organism>
<dbReference type="GO" id="GO:0006281">
    <property type="term" value="P:DNA repair"/>
    <property type="evidence" value="ECO:0007669"/>
    <property type="project" value="UniProtKB-KW"/>
</dbReference>
<keyword evidence="4" id="KW-0378">Hydrolase</keyword>
<dbReference type="InterPro" id="IPR036895">
    <property type="entry name" value="Uracil-DNA_glycosylase-like_sf"/>
</dbReference>
<dbReference type="InterPro" id="IPR005122">
    <property type="entry name" value="Uracil-DNA_glycosylase-like"/>
</dbReference>
<keyword evidence="1" id="KW-0004">4Fe-4S</keyword>
<keyword evidence="6" id="KW-0411">Iron-sulfur</keyword>
<dbReference type="GO" id="GO:0051539">
    <property type="term" value="F:4 iron, 4 sulfur cluster binding"/>
    <property type="evidence" value="ECO:0007669"/>
    <property type="project" value="UniProtKB-KW"/>
</dbReference>
<dbReference type="Gene3D" id="3.40.470.10">
    <property type="entry name" value="Uracil-DNA glycosylase-like domain"/>
    <property type="match status" value="1"/>
</dbReference>
<evidence type="ECO:0000256" key="7">
    <source>
        <dbReference type="ARBA" id="ARBA00023204"/>
    </source>
</evidence>
<keyword evidence="3" id="KW-0227">DNA damage</keyword>
<dbReference type="Pfam" id="PF03167">
    <property type="entry name" value="UDG"/>
    <property type="match status" value="1"/>
</dbReference>
<dbReference type="InterPro" id="IPR051536">
    <property type="entry name" value="UDG_Type-4/5"/>
</dbReference>
<dbReference type="PANTHER" id="PTHR33693">
    <property type="entry name" value="TYPE-5 URACIL-DNA GLYCOSYLASE"/>
    <property type="match status" value="1"/>
</dbReference>
<dbReference type="PANTHER" id="PTHR33693:SF1">
    <property type="entry name" value="TYPE-4 URACIL-DNA GLYCOSYLASE"/>
    <property type="match status" value="1"/>
</dbReference>
<protein>
    <submittedName>
        <fullName evidence="9">Uracil-DNA glycosylase</fullName>
    </submittedName>
</protein>
<reference evidence="9 10" key="1">
    <citation type="submission" date="2017-04" db="EMBL/GenBank/DDBJ databases">
        <title>Complete genome of Campylobacter concisus ATCC 33237T and draft genomes for an additional eight well characterized C. concisus strains.</title>
        <authorList>
            <person name="Cornelius A.J."/>
            <person name="Miller W.G."/>
            <person name="Lastovica A.J."/>
            <person name="On S.L."/>
            <person name="French N.P."/>
            <person name="Vandenberg O."/>
            <person name="Biggs P.J."/>
        </authorList>
    </citation>
    <scope>NUCLEOTIDE SEQUENCE [LARGE SCALE GENOMIC DNA]</scope>
    <source>
        <strain evidence="9 10">CCUG 19995</strain>
    </source>
</reference>
<accession>A0A1Y5MGC8</accession>
<comment type="caution">
    <text evidence="9">The sequence shown here is derived from an EMBL/GenBank/DDBJ whole genome shotgun (WGS) entry which is preliminary data.</text>
</comment>
<dbReference type="SUPFAM" id="SSF52141">
    <property type="entry name" value="Uracil-DNA glycosylase-like"/>
    <property type="match status" value="1"/>
</dbReference>
<keyword evidence="2" id="KW-0479">Metal-binding</keyword>
<dbReference type="GO" id="GO:0097506">
    <property type="term" value="F:deaminated base DNA N-glycosylase activity"/>
    <property type="evidence" value="ECO:0007669"/>
    <property type="project" value="UniProtKB-ARBA"/>
</dbReference>
<evidence type="ECO:0000256" key="6">
    <source>
        <dbReference type="ARBA" id="ARBA00023014"/>
    </source>
</evidence>
<dbReference type="EMBL" id="NDYN01000005">
    <property type="protein sequence ID" value="OUT07628.1"/>
    <property type="molecule type" value="Genomic_DNA"/>
</dbReference>
<keyword evidence="5" id="KW-0408">Iron</keyword>
<gene>
    <name evidence="9" type="ORF">B9N65_05315</name>
</gene>
<dbReference type="Proteomes" id="UP000196317">
    <property type="component" value="Unassembled WGS sequence"/>
</dbReference>
<evidence type="ECO:0000313" key="9">
    <source>
        <dbReference type="EMBL" id="OUT07628.1"/>
    </source>
</evidence>
<dbReference type="GO" id="GO:0046872">
    <property type="term" value="F:metal ion binding"/>
    <property type="evidence" value="ECO:0007669"/>
    <property type="project" value="UniProtKB-KW"/>
</dbReference>
<evidence type="ECO:0000256" key="3">
    <source>
        <dbReference type="ARBA" id="ARBA00022763"/>
    </source>
</evidence>